<dbReference type="SUPFAM" id="SSF52047">
    <property type="entry name" value="RNI-like"/>
    <property type="match status" value="1"/>
</dbReference>
<proteinExistence type="predicted"/>
<dbReference type="Gene3D" id="3.80.10.10">
    <property type="entry name" value="Ribonuclease Inhibitor"/>
    <property type="match status" value="2"/>
</dbReference>
<dbReference type="InterPro" id="IPR032675">
    <property type="entry name" value="LRR_dom_sf"/>
</dbReference>
<comment type="caution">
    <text evidence="1">The sequence shown here is derived from an EMBL/GenBank/DDBJ whole genome shotgun (WGS) entry which is preliminary data.</text>
</comment>
<dbReference type="PANTHER" id="PTHR45752">
    <property type="entry name" value="LEUCINE-RICH REPEAT-CONTAINING"/>
    <property type="match status" value="1"/>
</dbReference>
<keyword evidence="2" id="KW-1185">Reference proteome</keyword>
<dbReference type="InterPro" id="IPR050715">
    <property type="entry name" value="LRR-SigEffector_domain"/>
</dbReference>
<dbReference type="EMBL" id="PITK01000530">
    <property type="protein sequence ID" value="TBU13105.1"/>
    <property type="molecule type" value="Genomic_DNA"/>
</dbReference>
<protein>
    <recommendedName>
        <fullName evidence="3">Leucine-rich repeat-containing protein</fullName>
    </recommendedName>
</protein>
<accession>A0A4Q9LZB9</accession>
<organism evidence="1 2">
    <name type="scientific">Hamiltosporidium tvaerminnensis</name>
    <dbReference type="NCBI Taxonomy" id="1176355"/>
    <lineage>
        <taxon>Eukaryota</taxon>
        <taxon>Fungi</taxon>
        <taxon>Fungi incertae sedis</taxon>
        <taxon>Microsporidia</taxon>
        <taxon>Dubosqiidae</taxon>
        <taxon>Hamiltosporidium</taxon>
    </lineage>
</organism>
<dbReference type="VEuPathDB" id="MicrosporidiaDB:CWI38_0530p0010"/>
<sequence length="774" mass="91815">MKWVFYILYEFFAQIETKIKTKVIEFNIMYAKDSDHILCENTGRNSSILSYQYGFCSEENNTLKICKGLHFFSRHRFICPNRNGNKKHFKLTTIMISFPNNICLKPSPNRLFLISKVPKRIYLHQNLYSIDFKYCLKTFSDFDYMIANLKIYKFLDLIYFSYIIDIYKDKNFYKILKSYMIHIPGNILYHGINQVILYKERFDSTYFEWIISRMLDAYFEVNFFCVKNIKNLKGIFDKKAIEEDQKLKITGKILKKMHDYILRGNEWTKLYFLFHFKNITSIYLNDLHLVDTKKISCFNKLFSNPIYSIVIGYTDKIGLILLNLRRIKVFKEIKKLEIQNSFLTKNNLRLLDWFTALEHLVLLDISIKHKNLFFPKYLIGKLINLKVLDISVSSMNLRTDFSNYFPNLKKLNLSVEKTIFFNFFDNLIFPSKYYLILRKISICFIYASFKGFSSTIANFKKLEDITLKSQNSTLSFSFLPICIPKYNSILKNLHLDNLYLGYYEFLIIYNFKNLKSLSFKNCTFSFINYINFSSIKFANKLENLAVENCDNAYDIFLTIKLYKNLKILNINSTVWAGFANSIVIENPNLNTICFKCRDLSKIPIKIEGINSKLKILEFSFCNFPANSLHLLELNIDYLKNIKDFTYSDNNLSPNDINCISNMYNCEVLDISRCEFQNCHFHDIFLPNKVYKIKELYIFDLNLNKKDLIALRNLNFLLHLSISLCSIDRSSLYYLKKQYLKKLQSIDTCNCKIPDDIRILIQTEFGWELYPSIFS</sequence>
<reference evidence="1 2" key="1">
    <citation type="submission" date="2017-12" db="EMBL/GenBank/DDBJ databases">
        <authorList>
            <person name="Pombert J.-F."/>
            <person name="Haag K.L."/>
            <person name="Ebert D."/>
        </authorList>
    </citation>
    <scope>NUCLEOTIDE SEQUENCE [LARGE SCALE GENOMIC DNA]</scope>
    <source>
        <strain evidence="1">IL-G-3</strain>
    </source>
</reference>
<gene>
    <name evidence="1" type="ORF">CWI38_0530p0010</name>
</gene>
<dbReference type="PANTHER" id="PTHR45752:SF187">
    <property type="entry name" value="LEUCINE-RICH REPEAT AND IQ DOMAIN-CONTAINING PROTEIN 4"/>
    <property type="match status" value="1"/>
</dbReference>
<evidence type="ECO:0008006" key="3">
    <source>
        <dbReference type="Google" id="ProtNLM"/>
    </source>
</evidence>
<evidence type="ECO:0000313" key="2">
    <source>
        <dbReference type="Proteomes" id="UP000292282"/>
    </source>
</evidence>
<evidence type="ECO:0000313" key="1">
    <source>
        <dbReference type="EMBL" id="TBU13105.1"/>
    </source>
</evidence>
<dbReference type="AlphaFoldDB" id="A0A4Q9LZB9"/>
<dbReference type="SUPFAM" id="SSF52058">
    <property type="entry name" value="L domain-like"/>
    <property type="match status" value="1"/>
</dbReference>
<dbReference type="Proteomes" id="UP000292282">
    <property type="component" value="Unassembled WGS sequence"/>
</dbReference>
<name>A0A4Q9LZB9_9MICR</name>